<evidence type="ECO:0000313" key="6">
    <source>
        <dbReference type="Proteomes" id="UP000020977"/>
    </source>
</evidence>
<dbReference type="NCBIfam" id="NF045826">
    <property type="entry name" value="lipo_P68"/>
    <property type="match status" value="1"/>
</dbReference>
<dbReference type="PATRIC" id="fig|1188239.3.peg.927"/>
<evidence type="ECO:0008006" key="7">
    <source>
        <dbReference type="Google" id="ProtNLM"/>
    </source>
</evidence>
<gene>
    <name evidence="5" type="ORF">MOVI_3740</name>
</gene>
<dbReference type="Proteomes" id="UP000020977">
    <property type="component" value="Unassembled WGS sequence"/>
</dbReference>
<evidence type="ECO:0000259" key="3">
    <source>
        <dbReference type="Pfam" id="PF03202"/>
    </source>
</evidence>
<reference evidence="5 6" key="1">
    <citation type="submission" date="2014-03" db="EMBL/GenBank/DDBJ databases">
        <title>Genome sequence of Mycoplasma ovipneumoniae strain 14811.</title>
        <authorList>
            <person name="Sirand-Pugnet P."/>
            <person name="Breton M."/>
            <person name="Dordet-Frisoni E."/>
            <person name="Baranowski E."/>
            <person name="Barre A."/>
            <person name="Couture C."/>
            <person name="Dupuy V."/>
            <person name="Gaurivaud P."/>
            <person name="Jacob D."/>
            <person name="Lemaitre C."/>
            <person name="Manso-Silvan L."/>
            <person name="Nikolski M."/>
            <person name="Nouvel L.-X."/>
            <person name="Poumarat F."/>
            <person name="Tardy F."/>
            <person name="Thebault P."/>
            <person name="Theil S."/>
            <person name="Citti C."/>
            <person name="Thiaucourt F."/>
            <person name="Blanchard A."/>
        </authorList>
    </citation>
    <scope>NUCLEOTIDE SEQUENCE [LARGE SCALE GENOMIC DNA]</scope>
    <source>
        <strain evidence="5 6">14811</strain>
    </source>
</reference>
<dbReference type="Pfam" id="PF03305">
    <property type="entry name" value="Lipoprotein_X"/>
    <property type="match status" value="1"/>
</dbReference>
<dbReference type="PROSITE" id="PS51257">
    <property type="entry name" value="PROKAR_LIPOPROTEIN"/>
    <property type="match status" value="1"/>
</dbReference>
<protein>
    <recommendedName>
        <fullName evidence="7">Lipoprotein</fullName>
    </recommendedName>
</protein>
<dbReference type="InterPro" id="IPR004984">
    <property type="entry name" value="Mycoplasma_lipoprotein_cen_dom"/>
</dbReference>
<name>A0A014MHW0_9BACT</name>
<feature type="chain" id="PRO_5001472120" description="Lipoprotein" evidence="2">
    <location>
        <begin position="22"/>
        <end position="717"/>
    </location>
</feature>
<evidence type="ECO:0000256" key="1">
    <source>
        <dbReference type="ARBA" id="ARBA00009031"/>
    </source>
</evidence>
<dbReference type="Pfam" id="PF03202">
    <property type="entry name" value="Lipoprotein_10"/>
    <property type="match status" value="1"/>
</dbReference>
<feature type="domain" description="Mycoplasma lipoprotein C-terminal" evidence="3">
    <location>
        <begin position="563"/>
        <end position="685"/>
    </location>
</feature>
<keyword evidence="2" id="KW-0732">Signal</keyword>
<sequence length="717" mass="81936">MKKLAKPILFSPVLISGLALVSCTLGTTNAKEFKFDGNNDGQLQFVTSWNEKQPRFQALEQVVKLWNEKQEVKDQNNHEYLPIKLTPNYDKDYTVMATKFEQIFSAKDKNQTLNLVINYPAVAASAAKHKMLLDLNKFPDLAQAIKDTYHPKFLESNTQIATLDEKGIYTIPFVKSSQTLVIDGPVMAWIIENAKKNGAKIADSPEDKRFFEQFSLPESDMEHIKKLWAPRKFDDKNPNPWQNFELSHETFKYYDKVFDFSKRIKQGFVLKPADISTGDFPFGTDDIENLAFAKIFASAGGDYSKFMFEVTREKSKDLERVSFDKLFNKNSQSYQNTKKNYEQILDLFKSDAFFYPGRFSQESFANNLMNNHQLAMAISSTSNYQRRFVKSNSNFVFQVNGKAEKIPFSSKIQAYQIRELDSSQNLDQKAIYELKNVLTSQISQLINETKSSTYADSNVYLDPKDTNLAKKVKEFVDSNSKDSSQSYLVFGEDFSKFYQEKIKNTDSEIINLTNKNDKNDIFLLKNASVENPGGDKHLNQNEVVFLQEPIKNSSSDSKSIYTYQGPDLIAFHSNAEEDIATKNFLKWMLTHKQDFTYQGQSGQAKYHGSPSEYVAFRGNYLAPTKQVFGQNLSNAEQFQQNNSFRAAFKNFKTVNDDPQHNSFYMDPVDSRSALIRLEVKSTLNQMGRLVADGSQDQASFDKFLTALKTKLNSASVS</sequence>
<proteinExistence type="inferred from homology"/>
<dbReference type="STRING" id="1188239.MOVI_3740"/>
<accession>A0A014MHW0</accession>
<feature type="domain" description="Mycoplasma lipoprotein central" evidence="4">
    <location>
        <begin position="220"/>
        <end position="397"/>
    </location>
</feature>
<dbReference type="eggNOG" id="COG1653">
    <property type="taxonomic scope" value="Bacteria"/>
</dbReference>
<organism evidence="5 6">
    <name type="scientific">Mesomycoplasma ovipneumoniae 14811</name>
    <dbReference type="NCBI Taxonomy" id="1188239"/>
    <lineage>
        <taxon>Bacteria</taxon>
        <taxon>Bacillati</taxon>
        <taxon>Mycoplasmatota</taxon>
        <taxon>Mycoplasmoidales</taxon>
        <taxon>Metamycoplasmataceae</taxon>
        <taxon>Mesomycoplasma</taxon>
    </lineage>
</organism>
<feature type="signal peptide" evidence="2">
    <location>
        <begin position="1"/>
        <end position="21"/>
    </location>
</feature>
<evidence type="ECO:0000259" key="4">
    <source>
        <dbReference type="Pfam" id="PF03305"/>
    </source>
</evidence>
<comment type="similarity">
    <text evidence="1">Belongs to the MG185/MG260 family.</text>
</comment>
<dbReference type="InterPro" id="IPR004890">
    <property type="entry name" value="Lipoprotein_10_C"/>
</dbReference>
<dbReference type="EMBL" id="JFAD01000018">
    <property type="protein sequence ID" value="EXU61130.1"/>
    <property type="molecule type" value="Genomic_DNA"/>
</dbReference>
<dbReference type="AlphaFoldDB" id="A0A014MHW0"/>
<dbReference type="InterPro" id="IPR054825">
    <property type="entry name" value="P68-like"/>
</dbReference>
<evidence type="ECO:0000256" key="2">
    <source>
        <dbReference type="SAM" id="SignalP"/>
    </source>
</evidence>
<evidence type="ECO:0000313" key="5">
    <source>
        <dbReference type="EMBL" id="EXU61130.1"/>
    </source>
</evidence>
<comment type="caution">
    <text evidence="5">The sequence shown here is derived from an EMBL/GenBank/DDBJ whole genome shotgun (WGS) entry which is preliminary data.</text>
</comment>